<dbReference type="EMBL" id="CYKH01001409">
    <property type="protein sequence ID" value="CUI14582.1"/>
    <property type="molecule type" value="Genomic_DNA"/>
</dbReference>
<dbReference type="GO" id="GO:0004722">
    <property type="term" value="F:protein serine/threonine phosphatase activity"/>
    <property type="evidence" value="ECO:0007669"/>
    <property type="project" value="UniProtKB-EC"/>
</dbReference>
<dbReference type="PIRSF" id="PIRSF033096">
    <property type="entry name" value="PPPtase_5"/>
    <property type="match status" value="1"/>
</dbReference>
<dbReference type="InterPro" id="IPR029052">
    <property type="entry name" value="Metallo-depent_PP-like"/>
</dbReference>
<dbReference type="InterPro" id="IPR050341">
    <property type="entry name" value="PP1_catalytic_subunit"/>
</dbReference>
<dbReference type="GO" id="GO:0005737">
    <property type="term" value="C:cytoplasm"/>
    <property type="evidence" value="ECO:0007669"/>
    <property type="project" value="TreeGrafter"/>
</dbReference>
<comment type="catalytic activity">
    <reaction evidence="2">
        <text>O-phospho-L-threonyl-[protein] + H2O = L-threonyl-[protein] + phosphate</text>
        <dbReference type="Rhea" id="RHEA:47004"/>
        <dbReference type="Rhea" id="RHEA-COMP:11060"/>
        <dbReference type="Rhea" id="RHEA-COMP:11605"/>
        <dbReference type="ChEBI" id="CHEBI:15377"/>
        <dbReference type="ChEBI" id="CHEBI:30013"/>
        <dbReference type="ChEBI" id="CHEBI:43474"/>
        <dbReference type="ChEBI" id="CHEBI:61977"/>
        <dbReference type="EC" id="3.1.3.16"/>
    </reaction>
</comment>
<dbReference type="EC" id="3.1.3.16" evidence="2"/>
<sequence>MNDRRFDLSSCSLSELPSQLTYRDQYDVLHRLLDILPMEYLKKEKNAIPEDLIIAIVRSARSIIYSEPHVLKVEPPLIICGDLHGQYYDLLNLYSRRPPYGGDYSRFVEQRRQLLKGRSDNSTTSTGAGSKRPRSMSADGTSSQGGGPSASSSPTPLTTAPTIPLNKFLFLGDYVDRGSRSIEVMVTLLAQKILYPDKMFLLRGNHEDEQVASLYGFFDECKRRYSLRLFKVFCDLFRCLPVAAVVGDSIFCVHGGISQDVKQISDIPDTRPCNVPHDGIISDLLWADPEVRLPYHSNGLYAPSPRNVSYVFSPAALEQFLESCDLDLVVRAHQVVEEGYMFFPPQQRKLITIFGATNYCDEFLNRGAALEVKADLQCAILTLEPPSEEQRKMLRALR</sequence>
<name>A0A0S4KM73_BODSA</name>
<evidence type="ECO:0000256" key="1">
    <source>
        <dbReference type="PIRSR" id="PIRSR033096-1"/>
    </source>
</evidence>
<dbReference type="InterPro" id="IPR004843">
    <property type="entry name" value="Calcineurin-like_PHP"/>
</dbReference>
<dbReference type="PRINTS" id="PR00114">
    <property type="entry name" value="STPHPHTASE"/>
</dbReference>
<organism evidence="5 6">
    <name type="scientific">Bodo saltans</name>
    <name type="common">Flagellated protozoan</name>
    <dbReference type="NCBI Taxonomy" id="75058"/>
    <lineage>
        <taxon>Eukaryota</taxon>
        <taxon>Discoba</taxon>
        <taxon>Euglenozoa</taxon>
        <taxon>Kinetoplastea</taxon>
        <taxon>Metakinetoplastina</taxon>
        <taxon>Eubodonida</taxon>
        <taxon>Bodonidae</taxon>
        <taxon>Bodo</taxon>
    </lineage>
</organism>
<evidence type="ECO:0000313" key="6">
    <source>
        <dbReference type="Proteomes" id="UP000051952"/>
    </source>
</evidence>
<dbReference type="Proteomes" id="UP000051952">
    <property type="component" value="Unassembled WGS sequence"/>
</dbReference>
<dbReference type="GO" id="GO:0005634">
    <property type="term" value="C:nucleus"/>
    <property type="evidence" value="ECO:0007669"/>
    <property type="project" value="TreeGrafter"/>
</dbReference>
<protein>
    <recommendedName>
        <fullName evidence="2">Serine/threonine-protein phosphatase</fullName>
        <ecNumber evidence="2">3.1.3.16</ecNumber>
    </recommendedName>
</protein>
<dbReference type="OMA" id="HEDEQVA"/>
<dbReference type="PANTHER" id="PTHR11668:SF396">
    <property type="entry name" value="SERINE_THREONINE-PROTEIN PHOSPHATASE"/>
    <property type="match status" value="1"/>
</dbReference>
<feature type="compositionally biased region" description="Low complexity" evidence="3">
    <location>
        <begin position="149"/>
        <end position="158"/>
    </location>
</feature>
<dbReference type="VEuPathDB" id="TriTrypDB:BSAL_07730"/>
<dbReference type="OrthoDB" id="268868at2759"/>
<dbReference type="PANTHER" id="PTHR11668">
    <property type="entry name" value="SERINE/THREONINE PROTEIN PHOSPHATASE"/>
    <property type="match status" value="1"/>
</dbReference>
<dbReference type="PROSITE" id="PS00125">
    <property type="entry name" value="SER_THR_PHOSPHATASE"/>
    <property type="match status" value="1"/>
</dbReference>
<proteinExistence type="inferred from homology"/>
<accession>A0A0S4KM73</accession>
<feature type="region of interest" description="Disordered" evidence="3">
    <location>
        <begin position="115"/>
        <end position="158"/>
    </location>
</feature>
<reference evidence="6" key="1">
    <citation type="submission" date="2015-09" db="EMBL/GenBank/DDBJ databases">
        <authorList>
            <consortium name="Pathogen Informatics"/>
        </authorList>
    </citation>
    <scope>NUCLEOTIDE SEQUENCE [LARGE SCALE GENOMIC DNA]</scope>
    <source>
        <strain evidence="6">Lake Konstanz</strain>
    </source>
</reference>
<evidence type="ECO:0000313" key="5">
    <source>
        <dbReference type="EMBL" id="CUI14582.1"/>
    </source>
</evidence>
<dbReference type="Gene3D" id="3.60.21.10">
    <property type="match status" value="1"/>
</dbReference>
<dbReference type="InterPro" id="IPR006186">
    <property type="entry name" value="Ser/Thr-sp_prot-phosphatase"/>
</dbReference>
<dbReference type="SMART" id="SM00156">
    <property type="entry name" value="PP2Ac"/>
    <property type="match status" value="1"/>
</dbReference>
<dbReference type="SUPFAM" id="SSF56300">
    <property type="entry name" value="Metallo-dependent phosphatases"/>
    <property type="match status" value="1"/>
</dbReference>
<comment type="similarity">
    <text evidence="2">Belongs to the PPP phosphatase family.</text>
</comment>
<feature type="active site" description="Proton donor/acceptor" evidence="1">
    <location>
        <position position="206"/>
    </location>
</feature>
<evidence type="ECO:0000256" key="2">
    <source>
        <dbReference type="RuleBase" id="RU004273"/>
    </source>
</evidence>
<dbReference type="Pfam" id="PF00149">
    <property type="entry name" value="Metallophos"/>
    <property type="match status" value="1"/>
</dbReference>
<evidence type="ECO:0000256" key="3">
    <source>
        <dbReference type="SAM" id="MobiDB-lite"/>
    </source>
</evidence>
<dbReference type="AlphaFoldDB" id="A0A0S4KM73"/>
<evidence type="ECO:0000259" key="4">
    <source>
        <dbReference type="PROSITE" id="PS00125"/>
    </source>
</evidence>
<keyword evidence="2" id="KW-0378">Hydrolase</keyword>
<gene>
    <name evidence="5" type="ORF">BSAL_07730</name>
</gene>
<keyword evidence="6" id="KW-1185">Reference proteome</keyword>
<feature type="domain" description="Serine/threonine specific protein phosphatases" evidence="4">
    <location>
        <begin position="202"/>
        <end position="207"/>
    </location>
</feature>